<dbReference type="Proteomes" id="UP000186817">
    <property type="component" value="Unassembled WGS sequence"/>
</dbReference>
<keyword evidence="2" id="KW-1185">Reference proteome</keyword>
<protein>
    <submittedName>
        <fullName evidence="1">Uncharacterized protein</fullName>
    </submittedName>
</protein>
<sequence>MPGGQIRRLLDGAKEKLVGVKRMPDDPLAALRLELEEFDGILASFGTLATLMHQHLHSFATAHHDVLDRLAAFTPDSHCLSGHVRQIRVVFDLLQDQLALGTEAFDSLCHTCQQQAQRSQPLQEAFTCRDRAWGVQQHYETKLKRLNDNLYRAGPDGNDRLERNRGKLLRARAEVDRLTGEVDEACYLALASAQRKNEALNVLPFRTVWVEPTMAAASADMLTLKIFNASTGDLIIVVSRSAASKLQELGPEVTAAMGAPPWTDLRFLSGSRVVEKTEVLGSLEPGATELQLSVLKLPRLRLRCPRDVLAAAALPCQDLVLACTGNMTSSKDDEVPVVGNDGGLRSPIWIWRVQAADGWSLDSGTLLARIFPVISKDDFQVFLEQWSDRSEVLEPHEILELTRTGTADFWPEKWNQYLHMSIAVYSDEFAALAWNQTDYLGGEGVIQRLNLQTGEILRWAATYDLNDIVAEPKTGKLFLTTCYDGDDILALRDECDLTNAAAQADMRTNAYIKSQAVGLGSSLSHDSALGVLVATSHDASFFVVGPADAPGLQYAKTAPGATVVDSIRPGEDATPGDKTQPWESIRIPLPDGDEDDEGCALSKLHCLNGVVTYLVGKKELRISKIFGMSSAGKEVISCGEDEWIQTFVVMPNGMIVLFTKPVDRLLQPSIVFWDSPWCLFVGPRPPAWRGSGRLSSGGGPSGGPELNSRGRWAEQQRCFLAGVAPSAGRTELGGTEPFPISGSSRYGSWGPVAAAVGAKPHCAASAPRPLEHPAAENALGCTRGVYTRQP</sequence>
<organism evidence="1 2">
    <name type="scientific">Symbiodinium microadriaticum</name>
    <name type="common">Dinoflagellate</name>
    <name type="synonym">Zooxanthella microadriatica</name>
    <dbReference type="NCBI Taxonomy" id="2951"/>
    <lineage>
        <taxon>Eukaryota</taxon>
        <taxon>Sar</taxon>
        <taxon>Alveolata</taxon>
        <taxon>Dinophyceae</taxon>
        <taxon>Suessiales</taxon>
        <taxon>Symbiodiniaceae</taxon>
        <taxon>Symbiodinium</taxon>
    </lineage>
</organism>
<comment type="caution">
    <text evidence="1">The sequence shown here is derived from an EMBL/GenBank/DDBJ whole genome shotgun (WGS) entry which is preliminary data.</text>
</comment>
<dbReference type="InterPro" id="IPR027267">
    <property type="entry name" value="AH/BAR_dom_sf"/>
</dbReference>
<dbReference type="OrthoDB" id="415709at2759"/>
<dbReference type="AlphaFoldDB" id="A0A1Q9ES94"/>
<dbReference type="EMBL" id="LSRX01000081">
    <property type="protein sequence ID" value="OLQ10296.1"/>
    <property type="molecule type" value="Genomic_DNA"/>
</dbReference>
<evidence type="ECO:0000313" key="2">
    <source>
        <dbReference type="Proteomes" id="UP000186817"/>
    </source>
</evidence>
<accession>A0A1Q9ES94</accession>
<reference evidence="1 2" key="1">
    <citation type="submission" date="2016-02" db="EMBL/GenBank/DDBJ databases">
        <title>Genome analysis of coral dinoflagellate symbionts highlights evolutionary adaptations to a symbiotic lifestyle.</title>
        <authorList>
            <person name="Aranda M."/>
            <person name="Li Y."/>
            <person name="Liew Y.J."/>
            <person name="Baumgarten S."/>
            <person name="Simakov O."/>
            <person name="Wilson M."/>
            <person name="Piel J."/>
            <person name="Ashoor H."/>
            <person name="Bougouffa S."/>
            <person name="Bajic V.B."/>
            <person name="Ryu T."/>
            <person name="Ravasi T."/>
            <person name="Bayer T."/>
            <person name="Micklem G."/>
            <person name="Kim H."/>
            <person name="Bhak J."/>
            <person name="Lajeunesse T.C."/>
            <person name="Voolstra C.R."/>
        </authorList>
    </citation>
    <scope>NUCLEOTIDE SEQUENCE [LARGE SCALE GENOMIC DNA]</scope>
    <source>
        <strain evidence="1 2">CCMP2467</strain>
    </source>
</reference>
<evidence type="ECO:0000313" key="1">
    <source>
        <dbReference type="EMBL" id="OLQ10296.1"/>
    </source>
</evidence>
<name>A0A1Q9ES94_SYMMI</name>
<proteinExistence type="predicted"/>
<gene>
    <name evidence="1" type="ORF">AK812_SmicGene6039</name>
</gene>
<dbReference type="Gene3D" id="1.20.1270.60">
    <property type="entry name" value="Arfaptin homology (AH) domain/BAR domain"/>
    <property type="match status" value="1"/>
</dbReference>